<dbReference type="GO" id="GO:0032993">
    <property type="term" value="C:protein-DNA complex"/>
    <property type="evidence" value="ECO:0007669"/>
    <property type="project" value="TreeGrafter"/>
</dbReference>
<evidence type="ECO:0000313" key="12">
    <source>
        <dbReference type="EMBL" id="MCC2165171.1"/>
    </source>
</evidence>
<accession>A0AAE3AP34</accession>
<dbReference type="GO" id="GO:0000976">
    <property type="term" value="F:transcription cis-regulatory region binding"/>
    <property type="evidence" value="ECO:0007669"/>
    <property type="project" value="TreeGrafter"/>
</dbReference>
<evidence type="ECO:0000259" key="11">
    <source>
        <dbReference type="PROSITE" id="PS51755"/>
    </source>
</evidence>
<evidence type="ECO:0000256" key="6">
    <source>
        <dbReference type="ARBA" id="ARBA00023163"/>
    </source>
</evidence>
<comment type="caution">
    <text evidence="12">The sequence shown here is derived from an EMBL/GenBank/DDBJ whole genome shotgun (WGS) entry which is preliminary data.</text>
</comment>
<dbReference type="SMART" id="SM00448">
    <property type="entry name" value="REC"/>
    <property type="match status" value="1"/>
</dbReference>
<sequence>MALEKNVLVVDDEAMIRESVSAYITKQGYHVFAAEDGKEALDVFQKYPIMFVILDLMLPGMSGEEVCQAIRRQSRVPIIMLTAKTQENDILNGLNIGADDYVTKPFSIKQLYARMEAVLRRTVSDLKPLAEKFSWNDHDLQIDFEHNEVRKQGGLLSLTPSEWKILSAMVKYPKKVFTRDDLIGLVFGPNFDGYDRVIDTHIKNLRKKVETDPKSPVYVQTVHGLGYKFGGEKI</sequence>
<keyword evidence="4" id="KW-0805">Transcription regulation</keyword>
<keyword evidence="2 8" id="KW-0597">Phosphoprotein</keyword>
<dbReference type="CDD" id="cd00383">
    <property type="entry name" value="trans_reg_C"/>
    <property type="match status" value="1"/>
</dbReference>
<evidence type="ECO:0000313" key="13">
    <source>
        <dbReference type="Proteomes" id="UP001198962"/>
    </source>
</evidence>
<evidence type="ECO:0000256" key="5">
    <source>
        <dbReference type="ARBA" id="ARBA00023125"/>
    </source>
</evidence>
<dbReference type="FunFam" id="3.40.50.2300:FF:000001">
    <property type="entry name" value="DNA-binding response regulator PhoB"/>
    <property type="match status" value="1"/>
</dbReference>
<organism evidence="12 13">
    <name type="scientific">Brotaphodocola catenula</name>
    <dbReference type="NCBI Taxonomy" id="2885361"/>
    <lineage>
        <taxon>Bacteria</taxon>
        <taxon>Bacillati</taxon>
        <taxon>Bacillota</taxon>
        <taxon>Clostridia</taxon>
        <taxon>Lachnospirales</taxon>
        <taxon>Lachnospiraceae</taxon>
        <taxon>Brotaphodocola</taxon>
    </lineage>
</organism>
<feature type="domain" description="Response regulatory" evidence="10">
    <location>
        <begin position="6"/>
        <end position="119"/>
    </location>
</feature>
<dbReference type="InterPro" id="IPR039420">
    <property type="entry name" value="WalR-like"/>
</dbReference>
<evidence type="ECO:0000256" key="7">
    <source>
        <dbReference type="ARBA" id="ARBA00024867"/>
    </source>
</evidence>
<dbReference type="GO" id="GO:0005829">
    <property type="term" value="C:cytosol"/>
    <property type="evidence" value="ECO:0007669"/>
    <property type="project" value="TreeGrafter"/>
</dbReference>
<dbReference type="Pfam" id="PF00072">
    <property type="entry name" value="Response_reg"/>
    <property type="match status" value="1"/>
</dbReference>
<keyword evidence="5 9" id="KW-0238">DNA-binding</keyword>
<evidence type="ECO:0000256" key="1">
    <source>
        <dbReference type="ARBA" id="ARBA00018672"/>
    </source>
</evidence>
<comment type="function">
    <text evidence="7">May play the central regulatory role in sporulation. It may be an element of the effector pathway responsible for the activation of sporulation genes in response to nutritional stress. Spo0A may act in concert with spo0H (a sigma factor) to control the expression of some genes that are critical to the sporulation process.</text>
</comment>
<dbReference type="Pfam" id="PF00486">
    <property type="entry name" value="Trans_reg_C"/>
    <property type="match status" value="1"/>
</dbReference>
<keyword evidence="13" id="KW-1185">Reference proteome</keyword>
<dbReference type="Gene3D" id="1.10.10.10">
    <property type="entry name" value="Winged helix-like DNA-binding domain superfamily/Winged helix DNA-binding domain"/>
    <property type="match status" value="1"/>
</dbReference>
<feature type="domain" description="OmpR/PhoB-type" evidence="11">
    <location>
        <begin position="130"/>
        <end position="231"/>
    </location>
</feature>
<protein>
    <recommendedName>
        <fullName evidence="1">Stage 0 sporulation protein A homolog</fullName>
    </recommendedName>
</protein>
<keyword evidence="6" id="KW-0804">Transcription</keyword>
<evidence type="ECO:0000256" key="9">
    <source>
        <dbReference type="PROSITE-ProRule" id="PRU01091"/>
    </source>
</evidence>
<dbReference type="RefSeq" id="WP_308451554.1">
    <property type="nucleotide sequence ID" value="NZ_JAJEPU010000027.1"/>
</dbReference>
<dbReference type="PANTHER" id="PTHR48111:SF73">
    <property type="entry name" value="ALKALINE PHOSPHATASE SYNTHESIS TRANSCRIPTIONAL REGULATORY PROTEIN PHOP"/>
    <property type="match status" value="1"/>
</dbReference>
<dbReference type="InterPro" id="IPR001789">
    <property type="entry name" value="Sig_transdc_resp-reg_receiver"/>
</dbReference>
<evidence type="ECO:0000256" key="2">
    <source>
        <dbReference type="ARBA" id="ARBA00022553"/>
    </source>
</evidence>
<dbReference type="PROSITE" id="PS50110">
    <property type="entry name" value="RESPONSE_REGULATORY"/>
    <property type="match status" value="1"/>
</dbReference>
<name>A0AAE3AP34_9FIRM</name>
<dbReference type="EMBL" id="JAJEPU010000027">
    <property type="protein sequence ID" value="MCC2165171.1"/>
    <property type="molecule type" value="Genomic_DNA"/>
</dbReference>
<evidence type="ECO:0000256" key="4">
    <source>
        <dbReference type="ARBA" id="ARBA00023015"/>
    </source>
</evidence>
<reference evidence="12" key="1">
    <citation type="submission" date="2021-10" db="EMBL/GenBank/DDBJ databases">
        <title>Anaerobic single-cell dispensing facilitates the cultivation of human gut bacteria.</title>
        <authorList>
            <person name="Afrizal A."/>
        </authorList>
    </citation>
    <scope>NUCLEOTIDE SEQUENCE</scope>
    <source>
        <strain evidence="12">CLA-AA-H274</strain>
    </source>
</reference>
<dbReference type="SUPFAM" id="SSF46894">
    <property type="entry name" value="C-terminal effector domain of the bipartite response regulators"/>
    <property type="match status" value="1"/>
</dbReference>
<keyword evidence="3" id="KW-0902">Two-component regulatory system</keyword>
<dbReference type="CDD" id="cd17574">
    <property type="entry name" value="REC_OmpR"/>
    <property type="match status" value="1"/>
</dbReference>
<dbReference type="InterPro" id="IPR001867">
    <property type="entry name" value="OmpR/PhoB-type_DNA-bd"/>
</dbReference>
<dbReference type="AlphaFoldDB" id="A0AAE3AP34"/>
<dbReference type="GO" id="GO:0006355">
    <property type="term" value="P:regulation of DNA-templated transcription"/>
    <property type="evidence" value="ECO:0007669"/>
    <property type="project" value="InterPro"/>
</dbReference>
<evidence type="ECO:0000256" key="8">
    <source>
        <dbReference type="PROSITE-ProRule" id="PRU00169"/>
    </source>
</evidence>
<evidence type="ECO:0000256" key="3">
    <source>
        <dbReference type="ARBA" id="ARBA00023012"/>
    </source>
</evidence>
<dbReference type="Gene3D" id="3.40.50.2300">
    <property type="match status" value="1"/>
</dbReference>
<dbReference type="Proteomes" id="UP001198962">
    <property type="component" value="Unassembled WGS sequence"/>
</dbReference>
<proteinExistence type="predicted"/>
<dbReference type="PANTHER" id="PTHR48111">
    <property type="entry name" value="REGULATOR OF RPOS"/>
    <property type="match status" value="1"/>
</dbReference>
<dbReference type="InterPro" id="IPR036388">
    <property type="entry name" value="WH-like_DNA-bd_sf"/>
</dbReference>
<dbReference type="SMART" id="SM00862">
    <property type="entry name" value="Trans_reg_C"/>
    <property type="match status" value="1"/>
</dbReference>
<feature type="DNA-binding region" description="OmpR/PhoB-type" evidence="9">
    <location>
        <begin position="130"/>
        <end position="231"/>
    </location>
</feature>
<dbReference type="Gene3D" id="6.10.250.690">
    <property type="match status" value="1"/>
</dbReference>
<dbReference type="SUPFAM" id="SSF52172">
    <property type="entry name" value="CheY-like"/>
    <property type="match status" value="1"/>
</dbReference>
<gene>
    <name evidence="12" type="ORF">LKD32_09840</name>
</gene>
<dbReference type="PROSITE" id="PS51755">
    <property type="entry name" value="OMPR_PHOB"/>
    <property type="match status" value="1"/>
</dbReference>
<dbReference type="InterPro" id="IPR011006">
    <property type="entry name" value="CheY-like_superfamily"/>
</dbReference>
<evidence type="ECO:0000259" key="10">
    <source>
        <dbReference type="PROSITE" id="PS50110"/>
    </source>
</evidence>
<feature type="modified residue" description="4-aspartylphosphate" evidence="8">
    <location>
        <position position="55"/>
    </location>
</feature>
<dbReference type="InterPro" id="IPR016032">
    <property type="entry name" value="Sig_transdc_resp-reg_C-effctor"/>
</dbReference>
<dbReference type="GO" id="GO:0000156">
    <property type="term" value="F:phosphorelay response regulator activity"/>
    <property type="evidence" value="ECO:0007669"/>
    <property type="project" value="TreeGrafter"/>
</dbReference>